<feature type="compositionally biased region" description="Polar residues" evidence="1">
    <location>
        <begin position="377"/>
        <end position="392"/>
    </location>
</feature>
<protein>
    <submittedName>
        <fullName evidence="3">Uncharacterized protein</fullName>
    </submittedName>
</protein>
<dbReference type="AlphaFoldDB" id="A0A7R8ZGN4"/>
<feature type="compositionally biased region" description="Low complexity" evidence="1">
    <location>
        <begin position="651"/>
        <end position="669"/>
    </location>
</feature>
<feature type="region of interest" description="Disordered" evidence="1">
    <location>
        <begin position="283"/>
        <end position="393"/>
    </location>
</feature>
<feature type="compositionally biased region" description="Polar residues" evidence="1">
    <location>
        <begin position="341"/>
        <end position="351"/>
    </location>
</feature>
<accession>A0A7R8ZGN4</accession>
<feature type="region of interest" description="Disordered" evidence="1">
    <location>
        <begin position="192"/>
        <end position="225"/>
    </location>
</feature>
<evidence type="ECO:0000256" key="1">
    <source>
        <dbReference type="SAM" id="MobiDB-lite"/>
    </source>
</evidence>
<sequence length="710" mass="77581">MSDCRNWHRGSITTGLFLLPACLVASGGAAEKKTPETLIDAAAAEGSPKELIMLEIEPLAVRRADKRSPDPAPQYGPQSAQAVYGASPGQFLVRSRDQGEPDVPAEYLGLLQQLVAQQAAQQQAAQGPTSAPSSTHAPPVIQQLVIARDPEPSAVRYSSPVDPSQLLALEGLSPTPAPTPAPRRPQPPYARLQQQLQQTYSDQRTQQQFQTPRRPPPPTPTPASAAYAQLAPASAHRLHESRLRAALAGDNPNYASEALAQQQLLRSQRRVSNLSPSLNLDLNSQHLYDSSSNTSPAHHPQPSTSPCTRSRRPQCPPAVRLLQPRRPSTYHPTPSPSSNSRALQRNTSGRRSTLGRDAPNSLSCRYLANPRGKPSLRVTQASTKPASLQRTQQQDDDFLSSLLEQPGRGLFNKPSQSTLDIIQSTTALPPSRSSIFVSTTSNLEGRKNSGVTVEEVGSVPQDEGKAIPEVRLPTPQGQRPLTQSEFQALISAGFKVSPIGQETDPPSPVTYTSQEAYESQAPASVRYQPQPPVLRSYQPQPPALDNYQPQAPAIDNYQPQAQAYYQSSPKRQRSYSTPTPPRKNEVIYEQKAPQQQVYQDADYDVPSASPAQLAVPQGQQVQRLSPIVVPDQPEQGEASTQDQPRRKPSGSRRSQYSRSRSSYRPQRPQEVSGENQQTYATYDAVPESTNYSARSVRPRGRRPTPSYESS</sequence>
<feature type="region of interest" description="Disordered" evidence="1">
    <location>
        <begin position="497"/>
        <end position="551"/>
    </location>
</feature>
<feature type="compositionally biased region" description="Low complexity" evidence="1">
    <location>
        <begin position="192"/>
        <end position="212"/>
    </location>
</feature>
<feature type="compositionally biased region" description="Polar residues" evidence="1">
    <location>
        <begin position="285"/>
        <end position="308"/>
    </location>
</feature>
<keyword evidence="2" id="KW-0732">Signal</keyword>
<feature type="region of interest" description="Disordered" evidence="1">
    <location>
        <begin position="564"/>
        <end position="710"/>
    </location>
</feature>
<proteinExistence type="predicted"/>
<feature type="signal peptide" evidence="2">
    <location>
        <begin position="1"/>
        <end position="29"/>
    </location>
</feature>
<feature type="chain" id="PRO_5031275906" evidence="2">
    <location>
        <begin position="30"/>
        <end position="710"/>
    </location>
</feature>
<reference evidence="3" key="1">
    <citation type="submission" date="2020-11" db="EMBL/GenBank/DDBJ databases">
        <authorList>
            <person name="Tran Van P."/>
        </authorList>
    </citation>
    <scope>NUCLEOTIDE SEQUENCE</scope>
</reference>
<organism evidence="3">
    <name type="scientific">Timema douglasi</name>
    <name type="common">Walking stick</name>
    <dbReference type="NCBI Taxonomy" id="61478"/>
    <lineage>
        <taxon>Eukaryota</taxon>
        <taxon>Metazoa</taxon>
        <taxon>Ecdysozoa</taxon>
        <taxon>Arthropoda</taxon>
        <taxon>Hexapoda</taxon>
        <taxon>Insecta</taxon>
        <taxon>Pterygota</taxon>
        <taxon>Neoptera</taxon>
        <taxon>Polyneoptera</taxon>
        <taxon>Phasmatodea</taxon>
        <taxon>Timematodea</taxon>
        <taxon>Timematoidea</taxon>
        <taxon>Timematidae</taxon>
        <taxon>Timema</taxon>
    </lineage>
</organism>
<feature type="compositionally biased region" description="Low complexity" evidence="1">
    <location>
        <begin position="592"/>
        <end position="606"/>
    </location>
</feature>
<dbReference type="EMBL" id="OA573201">
    <property type="protein sequence ID" value="CAD7204799.1"/>
    <property type="molecule type" value="Genomic_DNA"/>
</dbReference>
<evidence type="ECO:0000256" key="2">
    <source>
        <dbReference type="SAM" id="SignalP"/>
    </source>
</evidence>
<name>A0A7R8ZGN4_TIMDO</name>
<evidence type="ECO:0000313" key="3">
    <source>
        <dbReference type="EMBL" id="CAD7204799.1"/>
    </source>
</evidence>
<feature type="compositionally biased region" description="Low complexity" evidence="1">
    <location>
        <begin position="324"/>
        <end position="340"/>
    </location>
</feature>
<gene>
    <name evidence="3" type="ORF">TDIB3V08_LOCUS10956</name>
</gene>